<dbReference type="InterPro" id="IPR013154">
    <property type="entry name" value="ADH-like_N"/>
</dbReference>
<dbReference type="Proteomes" id="UP000595221">
    <property type="component" value="Chromosome"/>
</dbReference>
<comment type="similarity">
    <text evidence="5">Belongs to the zinc-containing alcohol dehydrogenase family.</text>
</comment>
<feature type="domain" description="Enoyl reductase (ER)" evidence="6">
    <location>
        <begin position="8"/>
        <end position="336"/>
    </location>
</feature>
<dbReference type="InterPro" id="IPR020843">
    <property type="entry name" value="ER"/>
</dbReference>
<dbReference type="Gene3D" id="3.40.50.720">
    <property type="entry name" value="NAD(P)-binding Rossmann-like Domain"/>
    <property type="match status" value="1"/>
</dbReference>
<reference evidence="7 8" key="1">
    <citation type="submission" date="2020-12" db="EMBL/GenBank/DDBJ databases">
        <title>FDA dAtabase for Regulatory Grade micrObial Sequences (FDA-ARGOS): Supporting development and validation of Infectious Disease Dx tests.</title>
        <authorList>
            <person name="Sproer C."/>
            <person name="Gronow S."/>
            <person name="Severitt S."/>
            <person name="Schroder I."/>
            <person name="Tallon L."/>
            <person name="Sadzewicz L."/>
            <person name="Zhao X."/>
            <person name="Boylan J."/>
            <person name="Ott S."/>
            <person name="Bowen H."/>
            <person name="Vavikolanu K."/>
            <person name="Mehta A."/>
            <person name="Aluvathingal J."/>
            <person name="Nadendla S."/>
            <person name="Lowell S."/>
            <person name="Myers T."/>
            <person name="Yan Y."/>
            <person name="Sichtig H."/>
        </authorList>
    </citation>
    <scope>NUCLEOTIDE SEQUENCE [LARGE SCALE GENOMIC DNA]</scope>
    <source>
        <strain evidence="7 8">FDAARGOS_1001</strain>
    </source>
</reference>
<gene>
    <name evidence="7" type="ORF">I6H58_06760</name>
</gene>
<evidence type="ECO:0000259" key="6">
    <source>
        <dbReference type="SMART" id="SM00829"/>
    </source>
</evidence>
<dbReference type="Pfam" id="PF08240">
    <property type="entry name" value="ADH_N"/>
    <property type="match status" value="1"/>
</dbReference>
<evidence type="ECO:0000256" key="4">
    <source>
        <dbReference type="ARBA" id="ARBA00023002"/>
    </source>
</evidence>
<dbReference type="GO" id="GO:0016491">
    <property type="term" value="F:oxidoreductase activity"/>
    <property type="evidence" value="ECO:0007669"/>
    <property type="project" value="UniProtKB-KW"/>
</dbReference>
<dbReference type="PROSITE" id="PS00059">
    <property type="entry name" value="ADH_ZINC"/>
    <property type="match status" value="1"/>
</dbReference>
<dbReference type="InterPro" id="IPR011032">
    <property type="entry name" value="GroES-like_sf"/>
</dbReference>
<dbReference type="SUPFAM" id="SSF50129">
    <property type="entry name" value="GroES-like"/>
    <property type="match status" value="1"/>
</dbReference>
<dbReference type="SMART" id="SM00829">
    <property type="entry name" value="PKS_ER"/>
    <property type="match status" value="1"/>
</dbReference>
<dbReference type="Gene3D" id="3.90.180.10">
    <property type="entry name" value="Medium-chain alcohol dehydrogenases, catalytic domain"/>
    <property type="match status" value="1"/>
</dbReference>
<dbReference type="RefSeq" id="WP_198491235.1">
    <property type="nucleotide sequence ID" value="NZ_CP066078.1"/>
</dbReference>
<name>A0A7T4MVS1_9MICC</name>
<dbReference type="CDD" id="cd08287">
    <property type="entry name" value="FDH_like_ADH3"/>
    <property type="match status" value="1"/>
</dbReference>
<accession>A0A7T4MVS1</accession>
<evidence type="ECO:0000256" key="3">
    <source>
        <dbReference type="ARBA" id="ARBA00022833"/>
    </source>
</evidence>
<evidence type="ECO:0000256" key="5">
    <source>
        <dbReference type="RuleBase" id="RU361277"/>
    </source>
</evidence>
<proteinExistence type="inferred from homology"/>
<comment type="cofactor">
    <cofactor evidence="1 5">
        <name>Zn(2+)</name>
        <dbReference type="ChEBI" id="CHEBI:29105"/>
    </cofactor>
</comment>
<evidence type="ECO:0000256" key="1">
    <source>
        <dbReference type="ARBA" id="ARBA00001947"/>
    </source>
</evidence>
<dbReference type="PANTHER" id="PTHR42813">
    <property type="entry name" value="ZINC-TYPE ALCOHOL DEHYDROGENASE-LIKE"/>
    <property type="match status" value="1"/>
</dbReference>
<dbReference type="AlphaFoldDB" id="A0A7T4MVS1"/>
<sequence>MRGAVIHGAGDVRIEDREVPRIQEPTDAVVRVVAACICGSDLWRYRGIAPVERPTPIGHEYVGVIEELGEEVTGLWVGQFVVGGFLTSDGTCPVCRVGQHANCQHGGGYDGCQAQHLRLPQAAGTLVPTPAEPDPEMIPDLLALSDVMGTGWHAAVSAGVTEGCTAVVVGDGAVGLCGVLAARQLGARRVIAMSRHADRQEVARAFGATDIIAERGEEGVAKVRELTDGIGADAVLECVGTEDSVVQALESARPGGMVGWVGVPHVTEIPQQHMFWRNVGLRGGPAPVRAYLEHLMDLVWRGKIHPGRVFDRELPLEQAPEGYAAMDERRAIKVLLRT</sequence>
<evidence type="ECO:0000313" key="7">
    <source>
        <dbReference type="EMBL" id="QQC60509.1"/>
    </source>
</evidence>
<evidence type="ECO:0000256" key="2">
    <source>
        <dbReference type="ARBA" id="ARBA00022723"/>
    </source>
</evidence>
<keyword evidence="2 5" id="KW-0479">Metal-binding</keyword>
<organism evidence="7 8">
    <name type="scientific">Rothia kristinae</name>
    <dbReference type="NCBI Taxonomy" id="37923"/>
    <lineage>
        <taxon>Bacteria</taxon>
        <taxon>Bacillati</taxon>
        <taxon>Actinomycetota</taxon>
        <taxon>Actinomycetes</taxon>
        <taxon>Micrococcales</taxon>
        <taxon>Micrococcaceae</taxon>
        <taxon>Rothia</taxon>
    </lineage>
</organism>
<dbReference type="InterPro" id="IPR002328">
    <property type="entry name" value="ADH_Zn_CS"/>
</dbReference>
<dbReference type="Pfam" id="PF00107">
    <property type="entry name" value="ADH_zinc_N"/>
    <property type="match status" value="1"/>
</dbReference>
<keyword evidence="3 5" id="KW-0862">Zinc</keyword>
<protein>
    <submittedName>
        <fullName evidence="7">Zinc-dependent alcohol dehydrogenase family protein</fullName>
    </submittedName>
</protein>
<keyword evidence="4" id="KW-0560">Oxidoreductase</keyword>
<dbReference type="InterPro" id="IPR036291">
    <property type="entry name" value="NAD(P)-bd_dom_sf"/>
</dbReference>
<dbReference type="InterPro" id="IPR013149">
    <property type="entry name" value="ADH-like_C"/>
</dbReference>
<evidence type="ECO:0000313" key="8">
    <source>
        <dbReference type="Proteomes" id="UP000595221"/>
    </source>
</evidence>
<dbReference type="GO" id="GO:0008270">
    <property type="term" value="F:zinc ion binding"/>
    <property type="evidence" value="ECO:0007669"/>
    <property type="project" value="InterPro"/>
</dbReference>
<dbReference type="SUPFAM" id="SSF51735">
    <property type="entry name" value="NAD(P)-binding Rossmann-fold domains"/>
    <property type="match status" value="1"/>
</dbReference>
<dbReference type="EMBL" id="CP066078">
    <property type="protein sequence ID" value="QQC60509.1"/>
    <property type="molecule type" value="Genomic_DNA"/>
</dbReference>
<dbReference type="PANTHER" id="PTHR42813:SF2">
    <property type="entry name" value="DEHYDROGENASE, ZINC-CONTAINING, PUTATIVE (AFU_ORTHOLOGUE AFUA_2G02810)-RELATED"/>
    <property type="match status" value="1"/>
</dbReference>